<proteinExistence type="predicted"/>
<reference evidence="1 2" key="1">
    <citation type="journal article" date="2023" name="Plants (Basel)">
        <title>Bridging the Gap: Combining Genomics and Transcriptomics Approaches to Understand Stylosanthes scabra, an Orphan Legume from the Brazilian Caatinga.</title>
        <authorList>
            <person name="Ferreira-Neto J.R.C."/>
            <person name="da Silva M.D."/>
            <person name="Binneck E."/>
            <person name="de Melo N.F."/>
            <person name="da Silva R.H."/>
            <person name="de Melo A.L.T.M."/>
            <person name="Pandolfi V."/>
            <person name="Bustamante F.O."/>
            <person name="Brasileiro-Vidal A.C."/>
            <person name="Benko-Iseppon A.M."/>
        </authorList>
    </citation>
    <scope>NUCLEOTIDE SEQUENCE [LARGE SCALE GENOMIC DNA]</scope>
    <source>
        <tissue evidence="1">Leaves</tissue>
    </source>
</reference>
<keyword evidence="2" id="KW-1185">Reference proteome</keyword>
<gene>
    <name evidence="1" type="ORF">PIB30_047215</name>
</gene>
<organism evidence="1 2">
    <name type="scientific">Stylosanthes scabra</name>
    <dbReference type="NCBI Taxonomy" id="79078"/>
    <lineage>
        <taxon>Eukaryota</taxon>
        <taxon>Viridiplantae</taxon>
        <taxon>Streptophyta</taxon>
        <taxon>Embryophyta</taxon>
        <taxon>Tracheophyta</taxon>
        <taxon>Spermatophyta</taxon>
        <taxon>Magnoliopsida</taxon>
        <taxon>eudicotyledons</taxon>
        <taxon>Gunneridae</taxon>
        <taxon>Pentapetalae</taxon>
        <taxon>rosids</taxon>
        <taxon>fabids</taxon>
        <taxon>Fabales</taxon>
        <taxon>Fabaceae</taxon>
        <taxon>Papilionoideae</taxon>
        <taxon>50 kb inversion clade</taxon>
        <taxon>dalbergioids sensu lato</taxon>
        <taxon>Dalbergieae</taxon>
        <taxon>Pterocarpus clade</taxon>
        <taxon>Stylosanthes</taxon>
    </lineage>
</organism>
<evidence type="ECO:0000313" key="2">
    <source>
        <dbReference type="Proteomes" id="UP001341840"/>
    </source>
</evidence>
<accession>A0ABU6UG14</accession>
<comment type="caution">
    <text evidence="1">The sequence shown here is derived from an EMBL/GenBank/DDBJ whole genome shotgun (WGS) entry which is preliminary data.</text>
</comment>
<dbReference type="Proteomes" id="UP001341840">
    <property type="component" value="Unassembled WGS sequence"/>
</dbReference>
<protein>
    <submittedName>
        <fullName evidence="1">Uncharacterized protein</fullName>
    </submittedName>
</protein>
<evidence type="ECO:0000313" key="1">
    <source>
        <dbReference type="EMBL" id="MED6159979.1"/>
    </source>
</evidence>
<sequence>MSRFKLANHMDRNTKFFHGIAKVRKRRKRIEVLKIDGRNYKGRNRILTEEDRVWLERKTSKEEIRAAVWDCEPSKAHGADGYNFKFVRKMLEVIAATQALPYLFSRFFIIFKKF</sequence>
<dbReference type="EMBL" id="JASCZI010121129">
    <property type="protein sequence ID" value="MED6159979.1"/>
    <property type="molecule type" value="Genomic_DNA"/>
</dbReference>
<name>A0ABU6UG14_9FABA</name>